<keyword evidence="1" id="KW-0812">Transmembrane</keyword>
<dbReference type="Proteomes" id="UP001500307">
    <property type="component" value="Unassembled WGS sequence"/>
</dbReference>
<feature type="transmembrane region" description="Helical" evidence="1">
    <location>
        <begin position="60"/>
        <end position="81"/>
    </location>
</feature>
<comment type="caution">
    <text evidence="2">The sequence shown here is derived from an EMBL/GenBank/DDBJ whole genome shotgun (WGS) entry which is preliminary data.</text>
</comment>
<accession>A0ABP8SA76</accession>
<keyword evidence="3" id="KW-1185">Reference proteome</keyword>
<evidence type="ECO:0000313" key="2">
    <source>
        <dbReference type="EMBL" id="GAA4565066.1"/>
    </source>
</evidence>
<keyword evidence="1" id="KW-0472">Membrane</keyword>
<organism evidence="2 3">
    <name type="scientific">Micromonospora coerulea</name>
    <dbReference type="NCBI Taxonomy" id="47856"/>
    <lineage>
        <taxon>Bacteria</taxon>
        <taxon>Bacillati</taxon>
        <taxon>Actinomycetota</taxon>
        <taxon>Actinomycetes</taxon>
        <taxon>Micromonosporales</taxon>
        <taxon>Micromonosporaceae</taxon>
        <taxon>Micromonospora</taxon>
    </lineage>
</organism>
<evidence type="ECO:0000256" key="1">
    <source>
        <dbReference type="SAM" id="Phobius"/>
    </source>
</evidence>
<reference evidence="3" key="1">
    <citation type="journal article" date="2019" name="Int. J. Syst. Evol. Microbiol.">
        <title>The Global Catalogue of Microorganisms (GCM) 10K type strain sequencing project: providing services to taxonomists for standard genome sequencing and annotation.</title>
        <authorList>
            <consortium name="The Broad Institute Genomics Platform"/>
            <consortium name="The Broad Institute Genome Sequencing Center for Infectious Disease"/>
            <person name="Wu L."/>
            <person name="Ma J."/>
        </authorList>
    </citation>
    <scope>NUCLEOTIDE SEQUENCE [LARGE SCALE GENOMIC DNA]</scope>
    <source>
        <strain evidence="3">JCM 3175</strain>
    </source>
</reference>
<dbReference type="InterPro" id="IPR047789">
    <property type="entry name" value="CU044_5270-like"/>
</dbReference>
<keyword evidence="1" id="KW-1133">Transmembrane helix</keyword>
<sequence length="389" mass="40985">MSRSPDVLDLLAKARPARLDPPPNRGEHTAHTVAGIVAHASAAERHATLDHLRRPKRLRVAFLATVGAAAAAVTAVAVAVAGPSAAPRNALDAAPGVGSLATRAPLDSSRLLLVAAERSDKAPRAVERYLTIQTESGFAVPVKAADGTYAMFAKSGGQYWLARSSVESSWVISQSLGAAPATPSDEAAWHRNGSPAIIKITKPKPFDLQIAPGKVYGNRVDAAHLFALGDRNVSQAQLDALPTDPTALRAALLSRFHGGGSDMPTDRDQWLFTVAASVVIDLPVSNKVRAAAYRMLATLPGVRGLGAVHDIHGRPGQAIAFAQDNPAIGRFEVRLIIDPDTGQALAKEMRAVEPRGSWSWIAPGALSTYQLVLVSKNTNDNPPTVDVKN</sequence>
<evidence type="ECO:0000313" key="3">
    <source>
        <dbReference type="Proteomes" id="UP001500307"/>
    </source>
</evidence>
<evidence type="ECO:0008006" key="4">
    <source>
        <dbReference type="Google" id="ProtNLM"/>
    </source>
</evidence>
<dbReference type="NCBIfam" id="NF038083">
    <property type="entry name" value="CU044_5270_fam"/>
    <property type="match status" value="1"/>
</dbReference>
<gene>
    <name evidence="2" type="ORF">GCM10023176_12320</name>
</gene>
<protein>
    <recommendedName>
        <fullName evidence="4">CU044_5270 family protein</fullName>
    </recommendedName>
</protein>
<name>A0ABP8SA76_9ACTN</name>
<proteinExistence type="predicted"/>
<dbReference type="RefSeq" id="WP_346116941.1">
    <property type="nucleotide sequence ID" value="NZ_BAABGU010000004.1"/>
</dbReference>
<dbReference type="EMBL" id="BAABGU010000004">
    <property type="protein sequence ID" value="GAA4565066.1"/>
    <property type="molecule type" value="Genomic_DNA"/>
</dbReference>